<evidence type="ECO:0000313" key="1">
    <source>
        <dbReference type="EMBL" id="XCJ73972.1"/>
    </source>
</evidence>
<sequence>MAATEDAAVRAAAALLRRFLTERPSYRDRWEHHELRRAGGPLSASAIARVLALHLWETGVRPDTETDLARRLKDRVHRALAGEVLSRETLEWFIGAFEVNGADASELRALWSGADAVPGGEDADGVVRHTLRLPQYLPLRQRHRTVAVFERHILGPDGAPLRHRTTRALMACEDGVTAFPCRLPEGAVGVTVLRGARARPLREFPGSTPVVELAFPAPLAAGQIASLEYEVGYAPGRAPTTEYRRVAHARADNVDLVVEFAPARRPARLWWATWDHHRGGTPLTETPAALSADGSAHRFVPALEHAAAGFRWAW</sequence>
<gene>
    <name evidence="1" type="ORF">ABII15_30175</name>
</gene>
<dbReference type="KEGG" id="stac:ABII15_30175"/>
<proteinExistence type="predicted"/>
<dbReference type="RefSeq" id="WP_353945420.1">
    <property type="nucleotide sequence ID" value="NZ_CP159534.1"/>
</dbReference>
<reference evidence="1" key="1">
    <citation type="submission" date="2024-06" db="EMBL/GenBank/DDBJ databases">
        <title>Streptomyces sp. strain HUAS MG91 genome sequences.</title>
        <authorList>
            <person name="Mo P."/>
        </authorList>
    </citation>
    <scope>NUCLEOTIDE SEQUENCE</scope>
    <source>
        <strain evidence="1">HUAS MG91</strain>
    </source>
</reference>
<organism evidence="1">
    <name type="scientific">Streptomyces tabacisoli</name>
    <dbReference type="NCBI Taxonomy" id="3156398"/>
    <lineage>
        <taxon>Bacteria</taxon>
        <taxon>Bacillati</taxon>
        <taxon>Actinomycetota</taxon>
        <taxon>Actinomycetes</taxon>
        <taxon>Kitasatosporales</taxon>
        <taxon>Streptomycetaceae</taxon>
        <taxon>Streptomyces</taxon>
    </lineage>
</organism>
<name>A0AAU8J155_9ACTN</name>
<dbReference type="EMBL" id="CP159534">
    <property type="protein sequence ID" value="XCJ73972.1"/>
    <property type="molecule type" value="Genomic_DNA"/>
</dbReference>
<dbReference type="AlphaFoldDB" id="A0AAU8J155"/>
<protein>
    <submittedName>
        <fullName evidence="1">Uncharacterized protein</fullName>
    </submittedName>
</protein>
<accession>A0AAU8J155</accession>